<dbReference type="PROSITE" id="PS00122">
    <property type="entry name" value="CARBOXYLESTERASE_B_1"/>
    <property type="match status" value="1"/>
</dbReference>
<dbReference type="RefSeq" id="WP_173213228.1">
    <property type="nucleotide sequence ID" value="NZ_CP053921.1"/>
</dbReference>
<dbReference type="Pfam" id="PF20434">
    <property type="entry name" value="BD-FAE"/>
    <property type="match status" value="1"/>
</dbReference>
<evidence type="ECO:0000256" key="1">
    <source>
        <dbReference type="ARBA" id="ARBA00022801"/>
    </source>
</evidence>
<feature type="domain" description="BD-FAE-like" evidence="2">
    <location>
        <begin position="63"/>
        <end position="247"/>
    </location>
</feature>
<dbReference type="Gene3D" id="3.40.50.1820">
    <property type="entry name" value="alpha/beta hydrolase"/>
    <property type="match status" value="1"/>
</dbReference>
<dbReference type="Proteomes" id="UP000504693">
    <property type="component" value="Chromosome"/>
</dbReference>
<sequence length="304" mass="32413">MLPVFGMYIALLVLVAATLWVAILVNGPAVLDAIDRLASGDRGVRLVAHASYGEQPAQKLRYYVPAAPGHDLPALIFFHGGGWQSGDPDDYGFVARALAPEGFVVVLAGYRLGQEGRYPAMLQDAARAIAQARADVRKFGGDPDRIVLSGHSAGAYNAVQVVLEQRWLAEAGVPQSAIKGVAGLSGPYDFHPFTNDSAKLTFETVGAGPESQPVNHARGDAPAMLLVHGEEDTLVKPRNTRALAAALGTKTAQVETAFYPAMDHNAPLISLAAPWRHRRDVAARIATFARRVTDVSVPVQAERP</sequence>
<gene>
    <name evidence="3" type="ORF">HQR01_05345</name>
</gene>
<evidence type="ECO:0000259" key="2">
    <source>
        <dbReference type="Pfam" id="PF20434"/>
    </source>
</evidence>
<dbReference type="EMBL" id="CP053921">
    <property type="protein sequence ID" value="QKG70841.1"/>
    <property type="molecule type" value="Genomic_DNA"/>
</dbReference>
<dbReference type="InterPro" id="IPR019826">
    <property type="entry name" value="Carboxylesterase_B_AS"/>
</dbReference>
<dbReference type="KEGG" id="emv:HQR01_05345"/>
<dbReference type="PANTHER" id="PTHR48081:SF9">
    <property type="entry name" value="CARBOXYLESTERASE"/>
    <property type="match status" value="1"/>
</dbReference>
<keyword evidence="4" id="KW-1185">Reference proteome</keyword>
<evidence type="ECO:0000313" key="4">
    <source>
        <dbReference type="Proteomes" id="UP000504693"/>
    </source>
</evidence>
<proteinExistence type="predicted"/>
<dbReference type="InterPro" id="IPR049492">
    <property type="entry name" value="BD-FAE-like_dom"/>
</dbReference>
<dbReference type="InterPro" id="IPR029058">
    <property type="entry name" value="AB_hydrolase_fold"/>
</dbReference>
<evidence type="ECO:0000313" key="3">
    <source>
        <dbReference type="EMBL" id="QKG70841.1"/>
    </source>
</evidence>
<organism evidence="3 4">
    <name type="scientific">Erythrobacter mangrovi</name>
    <dbReference type="NCBI Taxonomy" id="2739433"/>
    <lineage>
        <taxon>Bacteria</taxon>
        <taxon>Pseudomonadati</taxon>
        <taxon>Pseudomonadota</taxon>
        <taxon>Alphaproteobacteria</taxon>
        <taxon>Sphingomonadales</taxon>
        <taxon>Erythrobacteraceae</taxon>
        <taxon>Erythrobacter/Porphyrobacter group</taxon>
        <taxon>Erythrobacter</taxon>
    </lineage>
</organism>
<name>A0A7D4B982_9SPHN</name>
<dbReference type="AlphaFoldDB" id="A0A7D4B982"/>
<protein>
    <submittedName>
        <fullName evidence="3">Alpha/beta hydrolase</fullName>
    </submittedName>
</protein>
<dbReference type="InterPro" id="IPR050300">
    <property type="entry name" value="GDXG_lipolytic_enzyme"/>
</dbReference>
<dbReference type="GO" id="GO:0016787">
    <property type="term" value="F:hydrolase activity"/>
    <property type="evidence" value="ECO:0007669"/>
    <property type="project" value="UniProtKB-KW"/>
</dbReference>
<accession>A0A7D4B982</accession>
<dbReference type="PANTHER" id="PTHR48081">
    <property type="entry name" value="AB HYDROLASE SUPERFAMILY PROTEIN C4A8.06C"/>
    <property type="match status" value="1"/>
</dbReference>
<reference evidence="3 4" key="1">
    <citation type="submission" date="2020-05" db="EMBL/GenBank/DDBJ databases">
        <title>Erythrobacter mangrovi sp. nov., isolated from rhizosphere soil of mangrove plant (Kandelia candel).</title>
        <authorList>
            <person name="Ye Y.H."/>
        </authorList>
    </citation>
    <scope>NUCLEOTIDE SEQUENCE [LARGE SCALE GENOMIC DNA]</scope>
    <source>
        <strain evidence="3 4">EB310</strain>
    </source>
</reference>
<dbReference type="SUPFAM" id="SSF53474">
    <property type="entry name" value="alpha/beta-Hydrolases"/>
    <property type="match status" value="1"/>
</dbReference>
<keyword evidence="1 3" id="KW-0378">Hydrolase</keyword>